<evidence type="ECO:0000256" key="1">
    <source>
        <dbReference type="SAM" id="Phobius"/>
    </source>
</evidence>
<dbReference type="Proteomes" id="UP000002191">
    <property type="component" value="Chromosome"/>
</dbReference>
<keyword evidence="3" id="KW-1185">Reference proteome</keyword>
<keyword evidence="1" id="KW-0812">Transmembrane</keyword>
<sequence length="100" mass="10817">MIRNERNTVGRLLRAAHSTHCDPALPPHWRSSVMAEVRRLDPRPAQASDLERLAPRFAVAATALCCLGLIAATLSLSALPAQVYGAYAAQTYAISPFLSM</sequence>
<dbReference type="STRING" id="643562.Daes_0838"/>
<keyword evidence="1" id="KW-0472">Membrane</keyword>
<keyword evidence="1" id="KW-1133">Transmembrane helix</keyword>
<dbReference type="RefSeq" id="WP_013513786.1">
    <property type="nucleotide sequence ID" value="NC_014844.1"/>
</dbReference>
<proteinExistence type="predicted"/>
<evidence type="ECO:0000313" key="3">
    <source>
        <dbReference type="Proteomes" id="UP000002191"/>
    </source>
</evidence>
<name>E6VRC6_PSEA9</name>
<organism evidence="2 3">
    <name type="scientific">Pseudodesulfovibrio aespoeensis (strain ATCC 700646 / DSM 10631 / Aspo-2)</name>
    <name type="common">Desulfovibrio aespoeensis</name>
    <dbReference type="NCBI Taxonomy" id="643562"/>
    <lineage>
        <taxon>Bacteria</taxon>
        <taxon>Pseudomonadati</taxon>
        <taxon>Thermodesulfobacteriota</taxon>
        <taxon>Desulfovibrionia</taxon>
        <taxon>Desulfovibrionales</taxon>
        <taxon>Desulfovibrionaceae</taxon>
    </lineage>
</organism>
<dbReference type="KEGG" id="das:Daes_0838"/>
<reference evidence="2 3" key="2">
    <citation type="journal article" date="2014" name="Genome Announc.">
        <title>Complete Genome Sequence of the Subsurface, Mesophilic Sulfate-Reducing Bacterium Desulfovibrio aespoeensis Aspo-2.</title>
        <authorList>
            <person name="Pedersen K."/>
            <person name="Bengtsson A."/>
            <person name="Edlund J."/>
            <person name="Rabe L."/>
            <person name="Hazen T."/>
            <person name="Chakraborty R."/>
            <person name="Goodwin L."/>
            <person name="Shapiro N."/>
        </authorList>
    </citation>
    <scope>NUCLEOTIDE SEQUENCE [LARGE SCALE GENOMIC DNA]</scope>
    <source>
        <strain evidence="3">ATCC 700646 / DSM 10631 / Aspo-2</strain>
    </source>
</reference>
<dbReference type="AlphaFoldDB" id="E6VRC6"/>
<feature type="transmembrane region" description="Helical" evidence="1">
    <location>
        <begin position="57"/>
        <end position="79"/>
    </location>
</feature>
<gene>
    <name evidence="2" type="ordered locus">Daes_0838</name>
</gene>
<dbReference type="OrthoDB" id="9924664at2"/>
<protein>
    <submittedName>
        <fullName evidence="2">Uncharacterized protein</fullName>
    </submittedName>
</protein>
<dbReference type="HOGENOM" id="CLU_2301239_0_0_7"/>
<accession>E6VRC6</accession>
<reference evidence="3" key="1">
    <citation type="submission" date="2010-12" db="EMBL/GenBank/DDBJ databases">
        <title>Complete sequence of Desulfovibrio aespoeensis Aspo-2.</title>
        <authorList>
            <consortium name="US DOE Joint Genome Institute"/>
            <person name="Lucas S."/>
            <person name="Copeland A."/>
            <person name="Lapidus A."/>
            <person name="Cheng J.-F."/>
            <person name="Goodwin L."/>
            <person name="Pitluck S."/>
            <person name="Chertkov O."/>
            <person name="Misra M."/>
            <person name="Detter J.C."/>
            <person name="Han C."/>
            <person name="Tapia R."/>
            <person name="Land M."/>
            <person name="Hauser L."/>
            <person name="Kyrpides N."/>
            <person name="Ivanova N."/>
            <person name="Ovchinnikova G."/>
            <person name="Pedersen K."/>
            <person name="Jagevall S."/>
            <person name="Hazen T."/>
            <person name="Woyke T."/>
        </authorList>
    </citation>
    <scope>NUCLEOTIDE SEQUENCE [LARGE SCALE GENOMIC DNA]</scope>
    <source>
        <strain evidence="3">ATCC 700646 / DSM 10631 / Aspo-2</strain>
    </source>
</reference>
<evidence type="ECO:0000313" key="2">
    <source>
        <dbReference type="EMBL" id="ADU61855.1"/>
    </source>
</evidence>
<dbReference type="EMBL" id="CP002431">
    <property type="protein sequence ID" value="ADU61855.1"/>
    <property type="molecule type" value="Genomic_DNA"/>
</dbReference>
<dbReference type="eggNOG" id="ENOG50318X4">
    <property type="taxonomic scope" value="Bacteria"/>
</dbReference>